<dbReference type="RefSeq" id="WP_106760253.1">
    <property type="nucleotide sequence ID" value="NZ_PXWF02000324.1"/>
</dbReference>
<dbReference type="PANTHER" id="PTHR34136:SF1">
    <property type="entry name" value="UDP-N-ACETYL-D-MANNOSAMINURONIC ACID TRANSFERASE"/>
    <property type="match status" value="1"/>
</dbReference>
<evidence type="ECO:0000256" key="2">
    <source>
        <dbReference type="ARBA" id="ARBA00022679"/>
    </source>
</evidence>
<dbReference type="EMBL" id="PXWF02000324">
    <property type="protein sequence ID" value="PWF40440.1"/>
    <property type="molecule type" value="Genomic_DNA"/>
</dbReference>
<keyword evidence="1" id="KW-0328">Glycosyltransferase</keyword>
<reference evidence="3 4" key="1">
    <citation type="submission" date="2018-04" db="EMBL/GenBank/DDBJ databases">
        <title>Massilia violaceinigra sp. nov., a novel purple-pigmented bacterium isolated from Tianshan glacier, Xinjiang, China.</title>
        <authorList>
            <person name="Wang H."/>
        </authorList>
    </citation>
    <scope>NUCLEOTIDE SEQUENCE [LARGE SCALE GENOMIC DNA]</scope>
    <source>
        <strain evidence="3 4">B448-2</strain>
    </source>
</reference>
<evidence type="ECO:0000313" key="3">
    <source>
        <dbReference type="EMBL" id="PWF40440.1"/>
    </source>
</evidence>
<keyword evidence="2 3" id="KW-0808">Transferase</keyword>
<gene>
    <name evidence="3" type="ORF">C7C56_026050</name>
</gene>
<keyword evidence="4" id="KW-1185">Reference proteome</keyword>
<protein>
    <submittedName>
        <fullName evidence="3">Glycosyltransferase</fullName>
    </submittedName>
</protein>
<sequence length="251" mass="27728">MHDRKRARVLTAALDVLDWDEALRRVAGWSARRESRYVVICNVHSVVTAGQDRAFGRIVDEADLVTADGAPVAWMLRRLGHAGQQRINGPDLMWRYCEQAGARGESVYLYGGTPETLARLQARLREAFPGLRIAGAHSPPYRALSPAEDAHDVATINVSGAGTVWVGLGCPKQEAWMAAHRGRVDAAMIGVGAAFDYHAGTVARAPVWMQHAGLEWLHRLCAEPRRLARRYLVTNTRFLVGALMQLCSRRV</sequence>
<dbReference type="GO" id="GO:0016758">
    <property type="term" value="F:hexosyltransferase activity"/>
    <property type="evidence" value="ECO:0007669"/>
    <property type="project" value="TreeGrafter"/>
</dbReference>
<organism evidence="3 4">
    <name type="scientific">Massilia glaciei</name>
    <dbReference type="NCBI Taxonomy" id="1524097"/>
    <lineage>
        <taxon>Bacteria</taxon>
        <taxon>Pseudomonadati</taxon>
        <taxon>Pseudomonadota</taxon>
        <taxon>Betaproteobacteria</taxon>
        <taxon>Burkholderiales</taxon>
        <taxon>Oxalobacteraceae</taxon>
        <taxon>Telluria group</taxon>
        <taxon>Massilia</taxon>
    </lineage>
</organism>
<evidence type="ECO:0000256" key="1">
    <source>
        <dbReference type="ARBA" id="ARBA00022676"/>
    </source>
</evidence>
<dbReference type="InterPro" id="IPR004629">
    <property type="entry name" value="WecG_TagA_CpsF"/>
</dbReference>
<dbReference type="Pfam" id="PF03808">
    <property type="entry name" value="Glyco_tran_WecG"/>
    <property type="match status" value="1"/>
</dbReference>
<proteinExistence type="predicted"/>
<dbReference type="OrthoDB" id="9808602at2"/>
<accession>A0A2U2HC35</accession>
<evidence type="ECO:0000313" key="4">
    <source>
        <dbReference type="Proteomes" id="UP000241421"/>
    </source>
</evidence>
<dbReference type="PANTHER" id="PTHR34136">
    <property type="match status" value="1"/>
</dbReference>
<dbReference type="AlphaFoldDB" id="A0A2U2HC35"/>
<dbReference type="NCBIfam" id="TIGR00696">
    <property type="entry name" value="wecG_tagA_cpsF"/>
    <property type="match status" value="1"/>
</dbReference>
<dbReference type="CDD" id="cd06533">
    <property type="entry name" value="Glyco_transf_WecG_TagA"/>
    <property type="match status" value="1"/>
</dbReference>
<dbReference type="Proteomes" id="UP000241421">
    <property type="component" value="Unassembled WGS sequence"/>
</dbReference>
<name>A0A2U2HC35_9BURK</name>
<comment type="caution">
    <text evidence="3">The sequence shown here is derived from an EMBL/GenBank/DDBJ whole genome shotgun (WGS) entry which is preliminary data.</text>
</comment>